<dbReference type="EMBL" id="JASJQH010006990">
    <property type="protein sequence ID" value="KAK9721144.1"/>
    <property type="molecule type" value="Genomic_DNA"/>
</dbReference>
<keyword evidence="7" id="KW-0653">Protein transport</keyword>
<feature type="region of interest" description="Disordered" evidence="11">
    <location>
        <begin position="1"/>
        <end position="43"/>
    </location>
</feature>
<evidence type="ECO:0000313" key="13">
    <source>
        <dbReference type="EMBL" id="KAK9721144.1"/>
    </source>
</evidence>
<evidence type="ECO:0000256" key="5">
    <source>
        <dbReference type="ARBA" id="ARBA00022801"/>
    </source>
</evidence>
<keyword evidence="5 10" id="KW-0378">Hydrolase</keyword>
<evidence type="ECO:0000256" key="11">
    <source>
        <dbReference type="SAM" id="MobiDB-lite"/>
    </source>
</evidence>
<dbReference type="GO" id="GO:0008233">
    <property type="term" value="F:peptidase activity"/>
    <property type="evidence" value="ECO:0007669"/>
    <property type="project" value="UniProtKB-KW"/>
</dbReference>
<comment type="subcellular location">
    <subcellularLocation>
        <location evidence="10">Nucleus</location>
    </subcellularLocation>
    <subcellularLocation>
        <location evidence="10">Cytoplasm</location>
    </subcellularLocation>
</comment>
<evidence type="ECO:0000256" key="9">
    <source>
        <dbReference type="ARBA" id="ARBA00029362"/>
    </source>
</evidence>
<dbReference type="Proteomes" id="UP001479436">
    <property type="component" value="Unassembled WGS sequence"/>
</dbReference>
<comment type="catalytic activity">
    <reaction evidence="9">
        <text>[protein]-C-terminal L-amino acid-glycyl-phosphatidylethanolamide + H2O = [protein]-C-terminal L-amino acid-glycine + a 1,2-diacyl-sn-glycero-3-phosphoethanolamine</text>
        <dbReference type="Rhea" id="RHEA:67548"/>
        <dbReference type="Rhea" id="RHEA-COMP:17323"/>
        <dbReference type="Rhea" id="RHEA-COMP:17324"/>
        <dbReference type="ChEBI" id="CHEBI:15377"/>
        <dbReference type="ChEBI" id="CHEBI:64612"/>
        <dbReference type="ChEBI" id="CHEBI:172940"/>
        <dbReference type="ChEBI" id="CHEBI:172941"/>
    </reaction>
    <physiologicalReaction direction="left-to-right" evidence="9">
        <dbReference type="Rhea" id="RHEA:67549"/>
    </physiologicalReaction>
</comment>
<dbReference type="GO" id="GO:0006508">
    <property type="term" value="P:proteolysis"/>
    <property type="evidence" value="ECO:0007669"/>
    <property type="project" value="UniProtKB-KW"/>
</dbReference>
<keyword evidence="8" id="KW-0072">Autophagy</keyword>
<reference evidence="13 14" key="1">
    <citation type="submission" date="2023-04" db="EMBL/GenBank/DDBJ databases">
        <title>Genome of Basidiobolus ranarum AG-B5.</title>
        <authorList>
            <person name="Stajich J.E."/>
            <person name="Carter-House D."/>
            <person name="Gryganskyi A."/>
        </authorList>
    </citation>
    <scope>NUCLEOTIDE SEQUENCE [LARGE SCALE GENOMIC DNA]</scope>
    <source>
        <strain evidence="13 14">AG-B5</strain>
    </source>
</reference>
<evidence type="ECO:0000256" key="4">
    <source>
        <dbReference type="ARBA" id="ARBA00022670"/>
    </source>
</evidence>
<feature type="compositionally biased region" description="Polar residues" evidence="11">
    <location>
        <begin position="1"/>
        <end position="25"/>
    </location>
</feature>
<evidence type="ECO:0000256" key="3">
    <source>
        <dbReference type="ARBA" id="ARBA00022490"/>
    </source>
</evidence>
<organism evidence="13 14">
    <name type="scientific">Basidiobolus ranarum</name>
    <dbReference type="NCBI Taxonomy" id="34480"/>
    <lineage>
        <taxon>Eukaryota</taxon>
        <taxon>Fungi</taxon>
        <taxon>Fungi incertae sedis</taxon>
        <taxon>Zoopagomycota</taxon>
        <taxon>Entomophthoromycotina</taxon>
        <taxon>Basidiobolomycetes</taxon>
        <taxon>Basidiobolales</taxon>
        <taxon>Basidiobolaceae</taxon>
        <taxon>Basidiobolus</taxon>
    </lineage>
</organism>
<sequence>METYNSEHSTKDSSQNNPHTASNLLLFNEPKRSLEGDTSDGKPVQLQDTLKQVEPHFSDEELFDIEDLGTSVLTKTNIPTEQTTPDSLFRLSDRSLYQAGHNTLKRIQGAAEVASNRITDWIKPLIPSKLAGTGPEDRTIYMLGTTYSFTLTELAEIKEKYPLEFIEDFKSRLWFTYRTGFTPIQPSDYVSDVGWGCMLRSAQMLLGQALVMLKLGREWRKNSTSVESQRIYAQIVDLFLDDLTTHTPFSLHNFCTQGRQLGKNIGEWFGPVTASQAIKGLVNSYETLNLGVYVATDGVIYKDQLRMLTQDSQGSHKPLLVLLPTRLGINTLNPIYFPAIK</sequence>
<evidence type="ECO:0000256" key="8">
    <source>
        <dbReference type="ARBA" id="ARBA00023006"/>
    </source>
</evidence>
<keyword evidence="6" id="KW-0788">Thiol protease</keyword>
<dbReference type="EC" id="3.4.22.-" evidence="10"/>
<protein>
    <recommendedName>
        <fullName evidence="10">Cysteine protease</fullName>
        <ecNumber evidence="10">3.4.22.-</ecNumber>
    </recommendedName>
</protein>
<feature type="domain" description="Peptidase C54 catalytic" evidence="12">
    <location>
        <begin position="164"/>
        <end position="341"/>
    </location>
</feature>
<evidence type="ECO:0000259" key="12">
    <source>
        <dbReference type="Pfam" id="PF03416"/>
    </source>
</evidence>
<dbReference type="SUPFAM" id="SSF54001">
    <property type="entry name" value="Cysteine proteinases"/>
    <property type="match status" value="1"/>
</dbReference>
<evidence type="ECO:0000256" key="1">
    <source>
        <dbReference type="ARBA" id="ARBA00010958"/>
    </source>
</evidence>
<keyword evidence="4 10" id="KW-0645">Protease</keyword>
<gene>
    <name evidence="13" type="primary">ATG4_1</name>
    <name evidence="13" type="ORF">K7432_003672</name>
</gene>
<keyword evidence="2" id="KW-0813">Transport</keyword>
<dbReference type="InterPro" id="IPR005078">
    <property type="entry name" value="Peptidase_C54"/>
</dbReference>
<dbReference type="InterPro" id="IPR046792">
    <property type="entry name" value="Peptidase_C54_cat"/>
</dbReference>
<comment type="function">
    <text evidence="10">Required for selective autophagic degradation of the nucleus (nucleophagy) as well as for mitophagy which contributes to regulate mitochondrial quantity and quality by eliminating the mitochondria to a basal level to fulfill cellular energy requirements and preventing excess ROS production.</text>
</comment>
<comment type="similarity">
    <text evidence="1 10">Belongs to the peptidase C54 family.</text>
</comment>
<comment type="caution">
    <text evidence="13">The sequence shown here is derived from an EMBL/GenBank/DDBJ whole genome shotgun (WGS) entry which is preliminary data.</text>
</comment>
<accession>A0ABR2W5X1</accession>
<evidence type="ECO:0000313" key="14">
    <source>
        <dbReference type="Proteomes" id="UP001479436"/>
    </source>
</evidence>
<proteinExistence type="inferred from homology"/>
<evidence type="ECO:0000256" key="7">
    <source>
        <dbReference type="ARBA" id="ARBA00022927"/>
    </source>
</evidence>
<dbReference type="Pfam" id="PF03416">
    <property type="entry name" value="Peptidase_C54"/>
    <property type="match status" value="1"/>
</dbReference>
<keyword evidence="10" id="KW-0539">Nucleus</keyword>
<evidence type="ECO:0000256" key="10">
    <source>
        <dbReference type="RuleBase" id="RU363115"/>
    </source>
</evidence>
<keyword evidence="3 10" id="KW-0963">Cytoplasm</keyword>
<name>A0ABR2W5X1_9FUNG</name>
<dbReference type="InterPro" id="IPR038765">
    <property type="entry name" value="Papain-like_cys_pep_sf"/>
</dbReference>
<evidence type="ECO:0000256" key="2">
    <source>
        <dbReference type="ARBA" id="ARBA00022448"/>
    </source>
</evidence>
<keyword evidence="14" id="KW-1185">Reference proteome</keyword>
<evidence type="ECO:0000256" key="6">
    <source>
        <dbReference type="ARBA" id="ARBA00022807"/>
    </source>
</evidence>
<dbReference type="PANTHER" id="PTHR22624:SF49">
    <property type="entry name" value="CYSTEINE PROTEASE"/>
    <property type="match status" value="1"/>
</dbReference>
<dbReference type="PANTHER" id="PTHR22624">
    <property type="entry name" value="CYSTEINE PROTEASE ATG4"/>
    <property type="match status" value="1"/>
</dbReference>